<dbReference type="Proteomes" id="UP000622017">
    <property type="component" value="Unassembled WGS sequence"/>
</dbReference>
<dbReference type="EMBL" id="JACSCY010000002">
    <property type="protein sequence ID" value="MBC6609962.1"/>
    <property type="molecule type" value="Genomic_DNA"/>
</dbReference>
<accession>A0ABR7MFW0</accession>
<dbReference type="CDD" id="cd03801">
    <property type="entry name" value="GT4_PimA-like"/>
    <property type="match status" value="1"/>
</dbReference>
<gene>
    <name evidence="1" type="ORF">H8B15_03455</name>
</gene>
<sequence length="407" mass="45471">MKLLVLLSRFPYPLDKGDKLRAFYQLRELAQRHTICLLALTDEDVPAASYAQVAPFCAGGVHVHRLRRAGMARGLATALACALPLQIGYFQDPAAQRLLTRLLHTFRPDHVYCQLIRMAEYLRPHYQQLPCTLDYMDVFSAGVARRAARSPRWQRPVFQLEAQRLRRYEALVFEWFHAHTIISDQDRQLINHPQRQQIRVVLNGIDTTHFQPTKAPKEYELLFCGNMAYPPNIDAAVFLAEEILPLVRRQHPHARLLIAGTTPTARVLALATEGVTVSGWLPDIRTAYAGARVFVAPMRTGTGLQNKLLEAMAMRLPCVTTTLANAALRGTPTEQILIGDTAVALAAHIIQLLSYPEAAATLAEQGLQFVRTHYNWSAATIRLEDIMRTHAIADAVTSPADSPEPAP</sequence>
<name>A0ABR7MFW0_9BACT</name>
<dbReference type="PANTHER" id="PTHR12526:SF600">
    <property type="entry name" value="GLYCOSYL TRANSFERASE GROUP 1"/>
    <property type="match status" value="1"/>
</dbReference>
<reference evidence="1 2" key="1">
    <citation type="submission" date="2020-08" db="EMBL/GenBank/DDBJ databases">
        <title>Hymenobacter sp.</title>
        <authorList>
            <person name="Kim M.K."/>
        </authorList>
    </citation>
    <scope>NUCLEOTIDE SEQUENCE [LARGE SCALE GENOMIC DNA]</scope>
    <source>
        <strain evidence="1 2">BT507</strain>
    </source>
</reference>
<dbReference type="RefSeq" id="WP_187318266.1">
    <property type="nucleotide sequence ID" value="NZ_JACSCY010000002.1"/>
</dbReference>
<keyword evidence="2" id="KW-1185">Reference proteome</keyword>
<dbReference type="Pfam" id="PF13692">
    <property type="entry name" value="Glyco_trans_1_4"/>
    <property type="match status" value="1"/>
</dbReference>
<proteinExistence type="predicted"/>
<protein>
    <submittedName>
        <fullName evidence="1">Glycosyltransferase</fullName>
    </submittedName>
</protein>
<dbReference type="Gene3D" id="3.40.50.2000">
    <property type="entry name" value="Glycogen Phosphorylase B"/>
    <property type="match status" value="2"/>
</dbReference>
<organism evidence="1 2">
    <name type="scientific">Hymenobacter citatus</name>
    <dbReference type="NCBI Taxonomy" id="2763506"/>
    <lineage>
        <taxon>Bacteria</taxon>
        <taxon>Pseudomonadati</taxon>
        <taxon>Bacteroidota</taxon>
        <taxon>Cytophagia</taxon>
        <taxon>Cytophagales</taxon>
        <taxon>Hymenobacteraceae</taxon>
        <taxon>Hymenobacter</taxon>
    </lineage>
</organism>
<evidence type="ECO:0000313" key="2">
    <source>
        <dbReference type="Proteomes" id="UP000622017"/>
    </source>
</evidence>
<dbReference type="PANTHER" id="PTHR12526">
    <property type="entry name" value="GLYCOSYLTRANSFERASE"/>
    <property type="match status" value="1"/>
</dbReference>
<dbReference type="SUPFAM" id="SSF53756">
    <property type="entry name" value="UDP-Glycosyltransferase/glycogen phosphorylase"/>
    <property type="match status" value="1"/>
</dbReference>
<evidence type="ECO:0000313" key="1">
    <source>
        <dbReference type="EMBL" id="MBC6609962.1"/>
    </source>
</evidence>
<comment type="caution">
    <text evidence="1">The sequence shown here is derived from an EMBL/GenBank/DDBJ whole genome shotgun (WGS) entry which is preliminary data.</text>
</comment>